<dbReference type="InterPro" id="IPR005338">
    <property type="entry name" value="Anhydro_N_Ac-Mur_kinase"/>
</dbReference>
<dbReference type="OrthoDB" id="9763949at2"/>
<dbReference type="NCBIfam" id="NF007144">
    <property type="entry name" value="PRK09585.2-3"/>
    <property type="match status" value="1"/>
</dbReference>
<keyword evidence="2" id="KW-1185">Reference proteome</keyword>
<dbReference type="SUPFAM" id="SSF53067">
    <property type="entry name" value="Actin-like ATPase domain"/>
    <property type="match status" value="1"/>
</dbReference>
<keyword evidence="1" id="KW-0808">Transferase</keyword>
<evidence type="ECO:0000313" key="1">
    <source>
        <dbReference type="EMBL" id="TQD34342.1"/>
    </source>
</evidence>
<dbReference type="Gene3D" id="3.30.420.40">
    <property type="match status" value="2"/>
</dbReference>
<accession>A0A507ZKV1</accession>
<proteinExistence type="predicted"/>
<dbReference type="InterPro" id="IPR043129">
    <property type="entry name" value="ATPase_NBD"/>
</dbReference>
<keyword evidence="1" id="KW-0418">Kinase</keyword>
<dbReference type="GO" id="GO:0016301">
    <property type="term" value="F:kinase activity"/>
    <property type="evidence" value="ECO:0007669"/>
    <property type="project" value="UniProtKB-KW"/>
</dbReference>
<dbReference type="RefSeq" id="WP_141422547.1">
    <property type="nucleotide sequence ID" value="NZ_VIAR01000014.1"/>
</dbReference>
<dbReference type="GO" id="GO:0016773">
    <property type="term" value="F:phosphotransferase activity, alcohol group as acceptor"/>
    <property type="evidence" value="ECO:0007669"/>
    <property type="project" value="InterPro"/>
</dbReference>
<dbReference type="AlphaFoldDB" id="A0A507ZKV1"/>
<name>A0A507ZKV1_9FLAO</name>
<dbReference type="GO" id="GO:0009254">
    <property type="term" value="P:peptidoglycan turnover"/>
    <property type="evidence" value="ECO:0007669"/>
    <property type="project" value="InterPro"/>
</dbReference>
<protein>
    <submittedName>
        <fullName evidence="1">Anhydro-N-acetylmuramic acid kinase</fullName>
        <ecNumber evidence="1">2.7.1.170</ecNumber>
    </submittedName>
</protein>
<dbReference type="GO" id="GO:0005524">
    <property type="term" value="F:ATP binding"/>
    <property type="evidence" value="ECO:0007669"/>
    <property type="project" value="InterPro"/>
</dbReference>
<gene>
    <name evidence="1" type="ORF">FKR84_11930</name>
</gene>
<organism evidence="1 2">
    <name type="scientific">Haloflavibacter putidus</name>
    <dbReference type="NCBI Taxonomy" id="2576776"/>
    <lineage>
        <taxon>Bacteria</taxon>
        <taxon>Pseudomonadati</taxon>
        <taxon>Bacteroidota</taxon>
        <taxon>Flavobacteriia</taxon>
        <taxon>Flavobacteriales</taxon>
        <taxon>Flavobacteriaceae</taxon>
        <taxon>Haloflavibacter</taxon>
    </lineage>
</organism>
<dbReference type="Proteomes" id="UP000317169">
    <property type="component" value="Unassembled WGS sequence"/>
</dbReference>
<sequence length="359" mass="39499">MKKQSYTVVGVMSGTSLDGIDLAWVKFELQNNQWKIQLLAAQTLAYTETWQKRLQNAVSLSGFQIEELDKDYTLYLTDIISTFLKENKIENLDAVCSHGHTVLHQPQKKLTKQIGNLPKLAQLIQEPVVCDFRTQDVALGGQGAPLVPIGDALLFTEYDFCLNLGGFANLSTVKNRKRIAYDITAVNTVLNFLAKQLGEKFDCDGKLAASGKINQELLKKLDAVAFYQQKPPKSLGIEWVEATILPLLKASNATTANKMATYNAHISTQIATNLSTSQKTTCLVTGGGAFNKHLIKSIAAKTKTRLVLPASQIIDFKEAIIFGLLGVLKLRDEINVFQSVTGASKDHVAGKVYSYRKSS</sequence>
<reference evidence="1 2" key="1">
    <citation type="submission" date="2019-06" db="EMBL/GenBank/DDBJ databases">
        <title>Flavibacter putida gen. nov., sp. nov., a novel marine bacterium of the family Flavobacteriaceae isolated from coastal seawater.</title>
        <authorList>
            <person name="Feng X."/>
        </authorList>
    </citation>
    <scope>NUCLEOTIDE SEQUENCE [LARGE SCALE GENOMIC DNA]</scope>
    <source>
        <strain evidence="1 2">PLHSN227</strain>
    </source>
</reference>
<dbReference type="Pfam" id="PF03702">
    <property type="entry name" value="AnmK"/>
    <property type="match status" value="1"/>
</dbReference>
<dbReference type="PANTHER" id="PTHR30605">
    <property type="entry name" value="ANHYDRO-N-ACETYLMURAMIC ACID KINASE"/>
    <property type="match status" value="1"/>
</dbReference>
<evidence type="ECO:0000313" key="2">
    <source>
        <dbReference type="Proteomes" id="UP000317169"/>
    </source>
</evidence>
<dbReference type="GO" id="GO:0006040">
    <property type="term" value="P:amino sugar metabolic process"/>
    <property type="evidence" value="ECO:0007669"/>
    <property type="project" value="InterPro"/>
</dbReference>
<dbReference type="EMBL" id="VIAR01000014">
    <property type="protein sequence ID" value="TQD34342.1"/>
    <property type="molecule type" value="Genomic_DNA"/>
</dbReference>
<dbReference type="PANTHER" id="PTHR30605:SF0">
    <property type="entry name" value="ANHYDRO-N-ACETYLMURAMIC ACID KINASE"/>
    <property type="match status" value="1"/>
</dbReference>
<comment type="caution">
    <text evidence="1">The sequence shown here is derived from an EMBL/GenBank/DDBJ whole genome shotgun (WGS) entry which is preliminary data.</text>
</comment>
<dbReference type="EC" id="2.7.1.170" evidence="1"/>